<evidence type="ECO:0000256" key="4">
    <source>
        <dbReference type="ARBA" id="ARBA00022692"/>
    </source>
</evidence>
<evidence type="ECO:0000256" key="3">
    <source>
        <dbReference type="ARBA" id="ARBA00022475"/>
    </source>
</evidence>
<dbReference type="EMBL" id="CP072788">
    <property type="protein sequence ID" value="QTR04158.1"/>
    <property type="molecule type" value="Genomic_DNA"/>
</dbReference>
<keyword evidence="5 7" id="KW-1133">Transmembrane helix</keyword>
<feature type="transmembrane region" description="Helical" evidence="7">
    <location>
        <begin position="82"/>
        <end position="101"/>
    </location>
</feature>
<dbReference type="InterPro" id="IPR036259">
    <property type="entry name" value="MFS_trans_sf"/>
</dbReference>
<dbReference type="PANTHER" id="PTHR42718">
    <property type="entry name" value="MAJOR FACILITATOR SUPERFAMILY MULTIDRUG TRANSPORTER MFSC"/>
    <property type="match status" value="1"/>
</dbReference>
<feature type="transmembrane region" description="Helical" evidence="7">
    <location>
        <begin position="478"/>
        <end position="498"/>
    </location>
</feature>
<keyword evidence="12" id="KW-1185">Reference proteome</keyword>
<proteinExistence type="predicted"/>
<dbReference type="CDD" id="cd17321">
    <property type="entry name" value="MFS_MMR_MDR_like"/>
    <property type="match status" value="1"/>
</dbReference>
<dbReference type="GO" id="GO:0022857">
    <property type="term" value="F:transmembrane transporter activity"/>
    <property type="evidence" value="ECO:0007669"/>
    <property type="project" value="InterPro"/>
</dbReference>
<dbReference type="PANTHER" id="PTHR42718:SF47">
    <property type="entry name" value="METHYL VIOLOGEN RESISTANCE PROTEIN SMVA"/>
    <property type="match status" value="1"/>
</dbReference>
<reference evidence="10" key="2">
    <citation type="submission" date="2021-04" db="EMBL/GenBank/DDBJ databases">
        <title>Saccharothrix algeriensis WGS.</title>
        <authorList>
            <person name="Stuskova K."/>
            <person name="Hakalova E."/>
            <person name="Tebbal A.B."/>
            <person name="Eichmeier A."/>
        </authorList>
    </citation>
    <scope>NUCLEOTIDE SEQUENCE</scope>
    <source>
        <strain evidence="10">NRRL B-24137</strain>
    </source>
</reference>
<feature type="transmembrane region" description="Helical" evidence="7">
    <location>
        <begin position="362"/>
        <end position="384"/>
    </location>
</feature>
<dbReference type="AlphaFoldDB" id="A0A8T8I0G0"/>
<feature type="transmembrane region" description="Helical" evidence="7">
    <location>
        <begin position="140"/>
        <end position="160"/>
    </location>
</feature>
<dbReference type="EMBL" id="JAFBCL010000001">
    <property type="protein sequence ID" value="MBM7809911.1"/>
    <property type="molecule type" value="Genomic_DNA"/>
</dbReference>
<evidence type="ECO:0000256" key="7">
    <source>
        <dbReference type="SAM" id="Phobius"/>
    </source>
</evidence>
<dbReference type="PROSITE" id="PS50850">
    <property type="entry name" value="MFS"/>
    <property type="match status" value="1"/>
</dbReference>
<dbReference type="InterPro" id="IPR011701">
    <property type="entry name" value="MFS"/>
</dbReference>
<dbReference type="RefSeq" id="WP_204840960.1">
    <property type="nucleotide sequence ID" value="NZ_JAFBCL010000001.1"/>
</dbReference>
<feature type="transmembrane region" description="Helical" evidence="7">
    <location>
        <begin position="405"/>
        <end position="425"/>
    </location>
</feature>
<comment type="subcellular location">
    <subcellularLocation>
        <location evidence="1">Cell membrane</location>
        <topology evidence="1">Multi-pass membrane protein</topology>
    </subcellularLocation>
</comment>
<feature type="transmembrane region" description="Helical" evidence="7">
    <location>
        <begin position="203"/>
        <end position="223"/>
    </location>
</feature>
<dbReference type="Proteomes" id="UP001195724">
    <property type="component" value="Unassembled WGS sequence"/>
</dbReference>
<dbReference type="GO" id="GO:0005886">
    <property type="term" value="C:plasma membrane"/>
    <property type="evidence" value="ECO:0007669"/>
    <property type="project" value="UniProtKB-SubCell"/>
</dbReference>
<keyword evidence="3" id="KW-1003">Cell membrane</keyword>
<feature type="transmembrane region" description="Helical" evidence="7">
    <location>
        <begin position="14"/>
        <end position="37"/>
    </location>
</feature>
<evidence type="ECO:0000259" key="8">
    <source>
        <dbReference type="PROSITE" id="PS50850"/>
    </source>
</evidence>
<feature type="transmembrane region" description="Helical" evidence="7">
    <location>
        <begin position="229"/>
        <end position="249"/>
    </location>
</feature>
<gene>
    <name evidence="10" type="ORF">J7S33_04085</name>
    <name evidence="9" type="ORF">JOE68_000776</name>
</gene>
<dbReference type="Proteomes" id="UP000671828">
    <property type="component" value="Chromosome"/>
</dbReference>
<feature type="transmembrane region" description="Helical" evidence="7">
    <location>
        <begin position="270"/>
        <end position="291"/>
    </location>
</feature>
<feature type="transmembrane region" description="Helical" evidence="7">
    <location>
        <begin position="166"/>
        <end position="191"/>
    </location>
</feature>
<dbReference type="InterPro" id="IPR020846">
    <property type="entry name" value="MFS_dom"/>
</dbReference>
<feature type="transmembrane region" description="Helical" evidence="7">
    <location>
        <begin position="107"/>
        <end position="128"/>
    </location>
</feature>
<dbReference type="SUPFAM" id="SSF103473">
    <property type="entry name" value="MFS general substrate transporter"/>
    <property type="match status" value="1"/>
</dbReference>
<sequence length="519" mass="54412">MPSDIAPRAGLREWIGLVTLTCPALLIGLDFTVLHLVLPHLAAELNPSSVEMLWIVDIYGFVIAGLLIPMGALGDRIGRRRMLLIGSVLFALASVLTAYANSPEMVIATRALLGLTGATLLPSTLSLITNMFRDDNQRRLAIAVWSTAFSIGNAAGPVVGGAMLEHFWWGSVFLLALPVMLALMVLSPFVVPEYRDAEASGRIDMTSVALLLASLLTIVYGIKEIAKDGLGLVPVAAIVVGLAVGAVFLRRQRKLPDPLLDLVLFTRRAFTVSIGAQMLVLFTLAAFQFFLMQYLQLVLGLSPLTAGLWTLPGMLAGVVGALLGPVFTRKYTPHQVITGGLVVATVGLVGAVWAVQALLPTVVAFVVMNLAINIVWALSYDQILSAAPPERAGTASGAAETGNELGIALGVALSGSLGAAVYHASVADSLPAGLSPEDADAAADTLTGATAVAERVPRELADQVLEVTRDAFTNSMQLTTGVLAVLMAGMALAVGRLLRNRSRDGEPAQDDTATEQPAG</sequence>
<accession>A0A8T8I0G0</accession>
<evidence type="ECO:0000256" key="1">
    <source>
        <dbReference type="ARBA" id="ARBA00004651"/>
    </source>
</evidence>
<evidence type="ECO:0000313" key="10">
    <source>
        <dbReference type="EMBL" id="QTR04158.1"/>
    </source>
</evidence>
<evidence type="ECO:0000313" key="12">
    <source>
        <dbReference type="Proteomes" id="UP001195724"/>
    </source>
</evidence>
<feature type="transmembrane region" description="Helical" evidence="7">
    <location>
        <begin position="52"/>
        <end position="70"/>
    </location>
</feature>
<evidence type="ECO:0000256" key="5">
    <source>
        <dbReference type="ARBA" id="ARBA00022989"/>
    </source>
</evidence>
<evidence type="ECO:0000256" key="6">
    <source>
        <dbReference type="ARBA" id="ARBA00023136"/>
    </source>
</evidence>
<keyword evidence="2" id="KW-0813">Transport</keyword>
<protein>
    <submittedName>
        <fullName evidence="9 10">MFS transporter</fullName>
    </submittedName>
</protein>
<evidence type="ECO:0000256" key="2">
    <source>
        <dbReference type="ARBA" id="ARBA00022448"/>
    </source>
</evidence>
<dbReference type="Pfam" id="PF07690">
    <property type="entry name" value="MFS_1"/>
    <property type="match status" value="1"/>
</dbReference>
<dbReference type="Gene3D" id="1.20.1250.20">
    <property type="entry name" value="MFS general substrate transporter like domains"/>
    <property type="match status" value="1"/>
</dbReference>
<evidence type="ECO:0000313" key="9">
    <source>
        <dbReference type="EMBL" id="MBM7809911.1"/>
    </source>
</evidence>
<keyword evidence="6 7" id="KW-0472">Membrane</keyword>
<keyword evidence="4 7" id="KW-0812">Transmembrane</keyword>
<reference evidence="9 12" key="1">
    <citation type="submission" date="2021-01" db="EMBL/GenBank/DDBJ databases">
        <title>Sequencing the genomes of 1000 actinobacteria strains.</title>
        <authorList>
            <person name="Klenk H.-P."/>
        </authorList>
    </citation>
    <scope>NUCLEOTIDE SEQUENCE [LARGE SCALE GENOMIC DNA]</scope>
    <source>
        <strain evidence="9 12">DSM 44581</strain>
    </source>
</reference>
<evidence type="ECO:0000313" key="11">
    <source>
        <dbReference type="Proteomes" id="UP000671828"/>
    </source>
</evidence>
<feature type="domain" description="Major facilitator superfamily (MFS) profile" evidence="8">
    <location>
        <begin position="16"/>
        <end position="503"/>
    </location>
</feature>
<name>A0A8T8I0G0_9PSEU</name>
<dbReference type="Gene3D" id="1.20.1720.10">
    <property type="entry name" value="Multidrug resistance protein D"/>
    <property type="match status" value="1"/>
</dbReference>
<feature type="transmembrane region" description="Helical" evidence="7">
    <location>
        <begin position="297"/>
        <end position="324"/>
    </location>
</feature>
<organism evidence="10 11">
    <name type="scientific">Saccharothrix algeriensis</name>
    <dbReference type="NCBI Taxonomy" id="173560"/>
    <lineage>
        <taxon>Bacteria</taxon>
        <taxon>Bacillati</taxon>
        <taxon>Actinomycetota</taxon>
        <taxon>Actinomycetes</taxon>
        <taxon>Pseudonocardiales</taxon>
        <taxon>Pseudonocardiaceae</taxon>
        <taxon>Saccharothrix</taxon>
    </lineage>
</organism>
<feature type="transmembrane region" description="Helical" evidence="7">
    <location>
        <begin position="336"/>
        <end position="356"/>
    </location>
</feature>